<proteinExistence type="predicted"/>
<dbReference type="EMBL" id="WJIE01000017">
    <property type="protein sequence ID" value="MRG97394.1"/>
    <property type="molecule type" value="Genomic_DNA"/>
</dbReference>
<name>A0A6N7Q546_9BACT</name>
<accession>A0A6N7Q546</accession>
<dbReference type="RefSeq" id="WP_153824179.1">
    <property type="nucleotide sequence ID" value="NZ_WJIE01000017.1"/>
</dbReference>
<dbReference type="AlphaFoldDB" id="A0A6N7Q546"/>
<gene>
    <name evidence="1" type="ORF">GF068_36525</name>
</gene>
<evidence type="ECO:0000313" key="2">
    <source>
        <dbReference type="Proteomes" id="UP000440224"/>
    </source>
</evidence>
<organism evidence="1 2">
    <name type="scientific">Polyangium spumosum</name>
    <dbReference type="NCBI Taxonomy" id="889282"/>
    <lineage>
        <taxon>Bacteria</taxon>
        <taxon>Pseudomonadati</taxon>
        <taxon>Myxococcota</taxon>
        <taxon>Polyangia</taxon>
        <taxon>Polyangiales</taxon>
        <taxon>Polyangiaceae</taxon>
        <taxon>Polyangium</taxon>
    </lineage>
</organism>
<dbReference type="OrthoDB" id="5518858at2"/>
<evidence type="ECO:0000313" key="1">
    <source>
        <dbReference type="EMBL" id="MRG97394.1"/>
    </source>
</evidence>
<sequence length="197" mass="19384">MGALPLVAACGGNVTQNGQGGSGGGSGGAGGAGAGGGSVDGKLACMDFCHLADVNDCQMMFGDCTTFCDEVFAEGGPECEDEFGALFACYLPTAKSCPDEPPPECNDEAAAAQQCQAQNGCVEGECFGSAGMNGETSCGCTSTCKGTPYSTSCETPGGGGMTTCTCSMGDTVVGTCTNTDANECGVKTSCCAELFNL</sequence>
<reference evidence="1 2" key="1">
    <citation type="submission" date="2019-10" db="EMBL/GenBank/DDBJ databases">
        <title>A soil myxobacterium in the family Polyangiaceae.</title>
        <authorList>
            <person name="Li Y."/>
            <person name="Wang J."/>
        </authorList>
    </citation>
    <scope>NUCLEOTIDE SEQUENCE [LARGE SCALE GENOMIC DNA]</scope>
    <source>
        <strain evidence="1 2">DSM 14734</strain>
    </source>
</reference>
<protein>
    <submittedName>
        <fullName evidence="1">Uncharacterized protein</fullName>
    </submittedName>
</protein>
<keyword evidence="2" id="KW-1185">Reference proteome</keyword>
<dbReference type="Proteomes" id="UP000440224">
    <property type="component" value="Unassembled WGS sequence"/>
</dbReference>
<comment type="caution">
    <text evidence="1">The sequence shown here is derived from an EMBL/GenBank/DDBJ whole genome shotgun (WGS) entry which is preliminary data.</text>
</comment>